<reference evidence="2 3" key="2">
    <citation type="submission" date="2018-11" db="EMBL/GenBank/DDBJ databases">
        <authorList>
            <consortium name="Pathogen Informatics"/>
        </authorList>
    </citation>
    <scope>NUCLEOTIDE SEQUENCE [LARGE SCALE GENOMIC DNA]</scope>
    <source>
        <strain evidence="2 3">Costa Rica</strain>
    </source>
</reference>
<dbReference type="OMA" id="INTQRMV"/>
<evidence type="ECO:0000313" key="4">
    <source>
        <dbReference type="WBParaSite" id="ACOC_0000621401-mRNA-1"/>
    </source>
</evidence>
<dbReference type="EMBL" id="UYYA01003927">
    <property type="protein sequence ID" value="VDM57800.1"/>
    <property type="molecule type" value="Genomic_DNA"/>
</dbReference>
<proteinExistence type="predicted"/>
<gene>
    <name evidence="2" type="ORF">ACOC_LOCUS6215</name>
</gene>
<organism evidence="4">
    <name type="scientific">Angiostrongylus costaricensis</name>
    <name type="common">Nematode worm</name>
    <dbReference type="NCBI Taxonomy" id="334426"/>
    <lineage>
        <taxon>Eukaryota</taxon>
        <taxon>Metazoa</taxon>
        <taxon>Ecdysozoa</taxon>
        <taxon>Nematoda</taxon>
        <taxon>Chromadorea</taxon>
        <taxon>Rhabditida</taxon>
        <taxon>Rhabditina</taxon>
        <taxon>Rhabditomorpha</taxon>
        <taxon>Strongyloidea</taxon>
        <taxon>Metastrongylidae</taxon>
        <taxon>Angiostrongylus</taxon>
    </lineage>
</organism>
<protein>
    <submittedName>
        <fullName evidence="4">Kinesin motor domain-containing protein</fullName>
    </submittedName>
</protein>
<evidence type="ECO:0000313" key="3">
    <source>
        <dbReference type="Proteomes" id="UP000267027"/>
    </source>
</evidence>
<dbReference type="AlphaFoldDB" id="A0A0R3PMQ8"/>
<evidence type="ECO:0000313" key="2">
    <source>
        <dbReference type="EMBL" id="VDM57800.1"/>
    </source>
</evidence>
<name>A0A0R3PMQ8_ANGCS</name>
<dbReference type="WBParaSite" id="ACOC_0000621401-mRNA-1">
    <property type="protein sequence ID" value="ACOC_0000621401-mRNA-1"/>
    <property type="gene ID" value="ACOC_0000621401"/>
</dbReference>
<sequence>MGSNVTKKLATSPLCNGGFGADDIVEEVAIVRKHGVTKVIDGPTYRYGLEQKQINTQRMVVAVNEVKKLEVELDRAGQNLSQIQQRYSECEASVMELRVRLKKVREQLLIVREAERRRSP</sequence>
<reference evidence="4" key="1">
    <citation type="submission" date="2017-02" db="UniProtKB">
        <authorList>
            <consortium name="WormBaseParasite"/>
        </authorList>
    </citation>
    <scope>IDENTIFICATION</scope>
</reference>
<evidence type="ECO:0000256" key="1">
    <source>
        <dbReference type="SAM" id="Coils"/>
    </source>
</evidence>
<accession>A0A0R3PMQ8</accession>
<dbReference type="Proteomes" id="UP000267027">
    <property type="component" value="Unassembled WGS sequence"/>
</dbReference>
<keyword evidence="1" id="KW-0175">Coiled coil</keyword>
<feature type="coiled-coil region" evidence="1">
    <location>
        <begin position="59"/>
        <end position="107"/>
    </location>
</feature>
<keyword evidence="3" id="KW-1185">Reference proteome</keyword>
<dbReference type="OrthoDB" id="5872537at2759"/>
<dbReference type="STRING" id="334426.A0A0R3PMQ8"/>